<dbReference type="PANTHER" id="PTHR45827">
    <property type="entry name" value="SORTING NEXIN"/>
    <property type="match status" value="1"/>
</dbReference>
<dbReference type="InterPro" id="IPR001452">
    <property type="entry name" value="SH3_domain"/>
</dbReference>
<dbReference type="GO" id="GO:0006897">
    <property type="term" value="P:endocytosis"/>
    <property type="evidence" value="ECO:0007669"/>
    <property type="project" value="TreeGrafter"/>
</dbReference>
<dbReference type="PROSITE" id="PS50002">
    <property type="entry name" value="SH3"/>
    <property type="match status" value="1"/>
</dbReference>
<gene>
    <name evidence="4" type="ORF">CBOVIS_LOCUS11278</name>
</gene>
<name>A0A8S1F729_9PELO</name>
<dbReference type="CDD" id="cd11763">
    <property type="entry name" value="SH3_SNX9_like"/>
    <property type="match status" value="1"/>
</dbReference>
<feature type="domain" description="SH3" evidence="3">
    <location>
        <begin position="1"/>
        <end position="61"/>
    </location>
</feature>
<evidence type="ECO:0000313" key="5">
    <source>
        <dbReference type="Proteomes" id="UP000494206"/>
    </source>
</evidence>
<dbReference type="Proteomes" id="UP000494206">
    <property type="component" value="Unassembled WGS sequence"/>
</dbReference>
<reference evidence="4 5" key="1">
    <citation type="submission" date="2020-04" db="EMBL/GenBank/DDBJ databases">
        <authorList>
            <person name="Laetsch R D."/>
            <person name="Stevens L."/>
            <person name="Kumar S."/>
            <person name="Blaxter L. M."/>
        </authorList>
    </citation>
    <scope>NUCLEOTIDE SEQUENCE [LARGE SCALE GENOMIC DNA]</scope>
</reference>
<dbReference type="GO" id="GO:0097320">
    <property type="term" value="P:plasma membrane tubulation"/>
    <property type="evidence" value="ECO:0007669"/>
    <property type="project" value="TreeGrafter"/>
</dbReference>
<dbReference type="PANTHER" id="PTHR45827:SF1">
    <property type="entry name" value="SORTING NEXIN"/>
    <property type="match status" value="1"/>
</dbReference>
<protein>
    <recommendedName>
        <fullName evidence="3">SH3 domain-containing protein</fullName>
    </recommendedName>
</protein>
<dbReference type="GO" id="GO:0005886">
    <property type="term" value="C:plasma membrane"/>
    <property type="evidence" value="ECO:0007669"/>
    <property type="project" value="TreeGrafter"/>
</dbReference>
<evidence type="ECO:0000259" key="3">
    <source>
        <dbReference type="PROSITE" id="PS50002"/>
    </source>
</evidence>
<dbReference type="InterPro" id="IPR036028">
    <property type="entry name" value="SH3-like_dom_sf"/>
</dbReference>
<dbReference type="Pfam" id="PF14604">
    <property type="entry name" value="SH3_9"/>
    <property type="match status" value="1"/>
</dbReference>
<evidence type="ECO:0000313" key="4">
    <source>
        <dbReference type="EMBL" id="CAB3409648.1"/>
    </source>
</evidence>
<dbReference type="EMBL" id="CADEPM010000009">
    <property type="protein sequence ID" value="CAB3409648.1"/>
    <property type="molecule type" value="Genomic_DNA"/>
</dbReference>
<evidence type="ECO:0000256" key="1">
    <source>
        <dbReference type="ARBA" id="ARBA00022443"/>
    </source>
</evidence>
<dbReference type="GO" id="GO:0031410">
    <property type="term" value="C:cytoplasmic vesicle"/>
    <property type="evidence" value="ECO:0007669"/>
    <property type="project" value="TreeGrafter"/>
</dbReference>
<evidence type="ECO:0000256" key="2">
    <source>
        <dbReference type="PROSITE-ProRule" id="PRU00192"/>
    </source>
</evidence>
<dbReference type="OrthoDB" id="10254720at2759"/>
<dbReference type="Gene3D" id="2.30.30.40">
    <property type="entry name" value="SH3 Domains"/>
    <property type="match status" value="1"/>
</dbReference>
<accession>A0A8S1F729</accession>
<keyword evidence="1 2" id="KW-0728">SH3 domain</keyword>
<comment type="caution">
    <text evidence="4">The sequence shown here is derived from an EMBL/GenBank/DDBJ whole genome shotgun (WGS) entry which is preliminary data.</text>
</comment>
<dbReference type="SMART" id="SM00326">
    <property type="entry name" value="SH3"/>
    <property type="match status" value="1"/>
</dbReference>
<sequence>MAQVRAEYDFEAQPNSGEMSIATGEVLTVIRTNIDGGWMEGRNARGSVGLFPESYVVPHVPSTRPLPPTENLSVFGSGSTFLCAFLSVT</sequence>
<proteinExistence type="predicted"/>
<dbReference type="PRINTS" id="PR00452">
    <property type="entry name" value="SH3DOMAIN"/>
</dbReference>
<dbReference type="AlphaFoldDB" id="A0A8S1F729"/>
<keyword evidence="5" id="KW-1185">Reference proteome</keyword>
<dbReference type="SUPFAM" id="SSF50044">
    <property type="entry name" value="SH3-domain"/>
    <property type="match status" value="1"/>
</dbReference>
<dbReference type="GO" id="GO:0016197">
    <property type="term" value="P:endosomal transport"/>
    <property type="evidence" value="ECO:0007669"/>
    <property type="project" value="TreeGrafter"/>
</dbReference>
<organism evidence="4 5">
    <name type="scientific">Caenorhabditis bovis</name>
    <dbReference type="NCBI Taxonomy" id="2654633"/>
    <lineage>
        <taxon>Eukaryota</taxon>
        <taxon>Metazoa</taxon>
        <taxon>Ecdysozoa</taxon>
        <taxon>Nematoda</taxon>
        <taxon>Chromadorea</taxon>
        <taxon>Rhabditida</taxon>
        <taxon>Rhabditina</taxon>
        <taxon>Rhabditomorpha</taxon>
        <taxon>Rhabditoidea</taxon>
        <taxon>Rhabditidae</taxon>
        <taxon>Peloderinae</taxon>
        <taxon>Caenorhabditis</taxon>
    </lineage>
</organism>
<dbReference type="GO" id="GO:0035091">
    <property type="term" value="F:phosphatidylinositol binding"/>
    <property type="evidence" value="ECO:0007669"/>
    <property type="project" value="TreeGrafter"/>
</dbReference>